<dbReference type="AlphaFoldDB" id="A0A179F9K6"/>
<protein>
    <submittedName>
        <fullName evidence="2">Uncharacterized protein</fullName>
    </submittedName>
</protein>
<comment type="caution">
    <text evidence="2">The sequence shown here is derived from an EMBL/GenBank/DDBJ whole genome shotgun (WGS) entry which is preliminary data.</text>
</comment>
<dbReference type="RefSeq" id="XP_018139836.1">
    <property type="nucleotide sequence ID" value="XM_018294369.1"/>
</dbReference>
<proteinExistence type="predicted"/>
<dbReference type="EMBL" id="LSBJ02000007">
    <property type="protein sequence ID" value="OAQ62132.1"/>
    <property type="molecule type" value="Genomic_DNA"/>
</dbReference>
<name>A0A179F9K6_METCM</name>
<accession>A0A179F9K6</accession>
<organism evidence="2 3">
    <name type="scientific">Pochonia chlamydosporia 170</name>
    <dbReference type="NCBI Taxonomy" id="1380566"/>
    <lineage>
        <taxon>Eukaryota</taxon>
        <taxon>Fungi</taxon>
        <taxon>Dikarya</taxon>
        <taxon>Ascomycota</taxon>
        <taxon>Pezizomycotina</taxon>
        <taxon>Sordariomycetes</taxon>
        <taxon>Hypocreomycetidae</taxon>
        <taxon>Hypocreales</taxon>
        <taxon>Clavicipitaceae</taxon>
        <taxon>Pochonia</taxon>
    </lineage>
</organism>
<gene>
    <name evidence="2" type="ORF">VFPPC_16616</name>
</gene>
<evidence type="ECO:0000313" key="2">
    <source>
        <dbReference type="EMBL" id="OAQ62132.1"/>
    </source>
</evidence>
<reference evidence="2 3" key="1">
    <citation type="journal article" date="2016" name="PLoS Pathog.">
        <title>Biosynthesis of antibiotic leucinostatins in bio-control fungus Purpureocillium lilacinum and their inhibition on phytophthora revealed by genome mining.</title>
        <authorList>
            <person name="Wang G."/>
            <person name="Liu Z."/>
            <person name="Lin R."/>
            <person name="Li E."/>
            <person name="Mao Z."/>
            <person name="Ling J."/>
            <person name="Yang Y."/>
            <person name="Yin W.B."/>
            <person name="Xie B."/>
        </authorList>
    </citation>
    <scope>NUCLEOTIDE SEQUENCE [LARGE SCALE GENOMIC DNA]</scope>
    <source>
        <strain evidence="2">170</strain>
    </source>
</reference>
<evidence type="ECO:0000313" key="3">
    <source>
        <dbReference type="Proteomes" id="UP000078397"/>
    </source>
</evidence>
<dbReference type="KEGG" id="pchm:VFPPC_16616"/>
<dbReference type="GeneID" id="28858363"/>
<feature type="region of interest" description="Disordered" evidence="1">
    <location>
        <begin position="90"/>
        <end position="120"/>
    </location>
</feature>
<keyword evidence="3" id="KW-1185">Reference proteome</keyword>
<sequence length="120" mass="13512">MTKLHENQVVRVVAFVSTAFVQKQNFPDAKTRKTNTCRIAKHHHRLLKQKGVTSPSTKYYDSRTSAHRVAFFAVAVTFVLHGSSFPQVSAFRPPVKDSPKGGKGVPETAARSLNWKRYRS</sequence>
<evidence type="ECO:0000256" key="1">
    <source>
        <dbReference type="SAM" id="MobiDB-lite"/>
    </source>
</evidence>
<dbReference type="Proteomes" id="UP000078397">
    <property type="component" value="Unassembled WGS sequence"/>
</dbReference>